<dbReference type="Ensembl" id="ENSORLT00020032216.1">
    <property type="protein sequence ID" value="ENSORLP00020012430.1"/>
    <property type="gene ID" value="ENSORLG00020013367.1"/>
</dbReference>
<accession>A0A3P9KVD1</accession>
<sequence>MAPQLNSPQPGSFPPLAFSLLFYLFTHSCVNGVQCYGALGGTVSLQLMDDFSGIHRYQLKAKNMMVLSGRKDRPPVIKMKDTFSFIPSNGTFWIHNLSRNDSGEYRLQTFDSYGKQTENRILQLLVQGKYVFIS</sequence>
<dbReference type="Proteomes" id="UP000265180">
    <property type="component" value="Chromosome 10"/>
</dbReference>
<feature type="signal peptide" evidence="1">
    <location>
        <begin position="1"/>
        <end position="32"/>
    </location>
</feature>
<reference evidence="2" key="4">
    <citation type="submission" date="2025-09" db="UniProtKB">
        <authorList>
            <consortium name="Ensembl"/>
        </authorList>
    </citation>
    <scope>IDENTIFICATION</scope>
    <source>
        <strain evidence="2">HNI</strain>
    </source>
</reference>
<feature type="chain" id="PRO_5018274890" description="Immunoglobulin V-set domain-containing protein" evidence="1">
    <location>
        <begin position="33"/>
        <end position="134"/>
    </location>
</feature>
<reference key="1">
    <citation type="journal article" date="2007" name="Nature">
        <title>The medaka draft genome and insights into vertebrate genome evolution.</title>
        <authorList>
            <person name="Kasahara M."/>
            <person name="Naruse K."/>
            <person name="Sasaki S."/>
            <person name="Nakatani Y."/>
            <person name="Qu W."/>
            <person name="Ahsan B."/>
            <person name="Yamada T."/>
            <person name="Nagayasu Y."/>
            <person name="Doi K."/>
            <person name="Kasai Y."/>
            <person name="Jindo T."/>
            <person name="Kobayashi D."/>
            <person name="Shimada A."/>
            <person name="Toyoda A."/>
            <person name="Kuroki Y."/>
            <person name="Fujiyama A."/>
            <person name="Sasaki T."/>
            <person name="Shimizu A."/>
            <person name="Asakawa S."/>
            <person name="Shimizu N."/>
            <person name="Hashimoto S."/>
            <person name="Yang J."/>
            <person name="Lee Y."/>
            <person name="Matsushima K."/>
            <person name="Sugano S."/>
            <person name="Sakaizumi M."/>
            <person name="Narita T."/>
            <person name="Ohishi K."/>
            <person name="Haga S."/>
            <person name="Ohta F."/>
            <person name="Nomoto H."/>
            <person name="Nogata K."/>
            <person name="Morishita T."/>
            <person name="Endo T."/>
            <person name="Shin-I T."/>
            <person name="Takeda H."/>
            <person name="Morishita S."/>
            <person name="Kohara Y."/>
        </authorList>
    </citation>
    <scope>NUCLEOTIDE SEQUENCE [LARGE SCALE GENOMIC DNA]</scope>
    <source>
        <strain>Hd-rR</strain>
    </source>
</reference>
<organism evidence="2 3">
    <name type="scientific">Oryzias latipes</name>
    <name type="common">Japanese rice fish</name>
    <name type="synonym">Japanese killifish</name>
    <dbReference type="NCBI Taxonomy" id="8090"/>
    <lineage>
        <taxon>Eukaryota</taxon>
        <taxon>Metazoa</taxon>
        <taxon>Chordata</taxon>
        <taxon>Craniata</taxon>
        <taxon>Vertebrata</taxon>
        <taxon>Euteleostomi</taxon>
        <taxon>Actinopterygii</taxon>
        <taxon>Neopterygii</taxon>
        <taxon>Teleostei</taxon>
        <taxon>Neoteleostei</taxon>
        <taxon>Acanthomorphata</taxon>
        <taxon>Ovalentaria</taxon>
        <taxon>Atherinomorphae</taxon>
        <taxon>Beloniformes</taxon>
        <taxon>Adrianichthyidae</taxon>
        <taxon>Oryziinae</taxon>
        <taxon>Oryzias</taxon>
    </lineage>
</organism>
<reference evidence="2" key="3">
    <citation type="submission" date="2025-08" db="UniProtKB">
        <authorList>
            <consortium name="Ensembl"/>
        </authorList>
    </citation>
    <scope>IDENTIFICATION</scope>
    <source>
        <strain evidence="2">HNI</strain>
    </source>
</reference>
<dbReference type="InterPro" id="IPR036179">
    <property type="entry name" value="Ig-like_dom_sf"/>
</dbReference>
<dbReference type="SUPFAM" id="SSF48726">
    <property type="entry name" value="Immunoglobulin"/>
    <property type="match status" value="1"/>
</dbReference>
<keyword evidence="1" id="KW-0732">Signal</keyword>
<reference evidence="2 3" key="2">
    <citation type="submission" date="2017-04" db="EMBL/GenBank/DDBJ databases">
        <title>CpG methylation of centromeres and impact of large insertions on vertebrate speciation.</title>
        <authorList>
            <person name="Ichikawa K."/>
            <person name="Yoshimura J."/>
            <person name="Morishita S."/>
        </authorList>
    </citation>
    <scope>NUCLEOTIDE SEQUENCE</scope>
    <source>
        <strain evidence="2 3">HNI</strain>
    </source>
</reference>
<protein>
    <recommendedName>
        <fullName evidence="4">Immunoglobulin V-set domain-containing protein</fullName>
    </recommendedName>
</protein>
<dbReference type="InterPro" id="IPR013783">
    <property type="entry name" value="Ig-like_fold"/>
</dbReference>
<evidence type="ECO:0000313" key="2">
    <source>
        <dbReference type="Ensembl" id="ENSORLP00020012430.1"/>
    </source>
</evidence>
<dbReference type="Gene3D" id="2.60.40.10">
    <property type="entry name" value="Immunoglobulins"/>
    <property type="match status" value="1"/>
</dbReference>
<evidence type="ECO:0000313" key="3">
    <source>
        <dbReference type="Proteomes" id="UP000265180"/>
    </source>
</evidence>
<proteinExistence type="predicted"/>
<name>A0A3P9KVD1_ORYLA</name>
<dbReference type="AlphaFoldDB" id="A0A3P9KVD1"/>
<evidence type="ECO:0000256" key="1">
    <source>
        <dbReference type="SAM" id="SignalP"/>
    </source>
</evidence>
<evidence type="ECO:0008006" key="4">
    <source>
        <dbReference type="Google" id="ProtNLM"/>
    </source>
</evidence>